<name>A0ACD5YZI5_AVESA</name>
<dbReference type="EnsemblPlants" id="AVESA.00010b.r2.6AG1069610.1">
    <property type="protein sequence ID" value="AVESA.00010b.r2.6AG1069610.1.CDS"/>
    <property type="gene ID" value="AVESA.00010b.r2.6AG1069610"/>
</dbReference>
<organism evidence="1 2">
    <name type="scientific">Avena sativa</name>
    <name type="common">Oat</name>
    <dbReference type="NCBI Taxonomy" id="4498"/>
    <lineage>
        <taxon>Eukaryota</taxon>
        <taxon>Viridiplantae</taxon>
        <taxon>Streptophyta</taxon>
        <taxon>Embryophyta</taxon>
        <taxon>Tracheophyta</taxon>
        <taxon>Spermatophyta</taxon>
        <taxon>Magnoliopsida</taxon>
        <taxon>Liliopsida</taxon>
        <taxon>Poales</taxon>
        <taxon>Poaceae</taxon>
        <taxon>BOP clade</taxon>
        <taxon>Pooideae</taxon>
        <taxon>Poodae</taxon>
        <taxon>Poeae</taxon>
        <taxon>Poeae Chloroplast Group 1 (Aveneae type)</taxon>
        <taxon>Aveninae</taxon>
        <taxon>Avena</taxon>
    </lineage>
</organism>
<reference evidence="1" key="2">
    <citation type="submission" date="2025-09" db="UniProtKB">
        <authorList>
            <consortium name="EnsemblPlants"/>
        </authorList>
    </citation>
    <scope>IDENTIFICATION</scope>
</reference>
<proteinExistence type="predicted"/>
<dbReference type="Proteomes" id="UP001732700">
    <property type="component" value="Chromosome 6A"/>
</dbReference>
<sequence length="1589" mass="177872">MLPRCGPLFVSDISPLVILSTCMWSIRSMLFSRVTPVLMSFTRRVLQSGVSSTLFALLSVGLARVVRSRGLTCSFSASMSSYLGFAQSLSPVGLICFLGAVFPFQRCLLSFVLRRLAFVASVCLEFPLCSPLEFLLRRLLCRLLRHHWYPLLVVVVALLLLVAVVTHFMVVGVALLLLVRAALALSALSTHAYCVYPQPKARSVWKIDLTFIQGLKLAGSRVHRTCSQTGSSWLHHQARRLKILPLRYLASGEVPIPLPATKTFTPSWIMVMVGEVALGVATVGWFVAPNITELMRVARECAASGYKLLPGSKKKLRKLVQDLEGIKHLCNQNGSTFVNDQARLGDLWRLKDDIHDAEEVLDQFMIEMKATNGLINRRKSSKVSLSDQLVKVLRNLGETMQRARELPQFPQSSILRRAETGPSPVRDQRSFFGYHDEKDQLYSMLQQQHPDVNKVISIVGHGGMGKTELARQAFRDATDKFDLRIWVHACSKHTEFDLLREIWRSVAGDDRSVDEMNISRLQDELKKLLASKRCLLVLDDVWNDESATSELARKRTWQAVLHSFTRFTQGGSRVLMTTRAKICSATFKADASIILEGIKPDEITRLVNETANLSTDYTTGSRIQELLKQQVPKLKGSPLAALAIGDELKQQTTSSKWCKILEDMEQHLGSVLSSHLFTYLHLPPHLQHCFQFCSIFPYNWRFQPEKLTRMWIAHGFVEGTEHGPDMMEHVAIGYLYSLVDHSLFQEECDSRVLKNVRTLLILKNDDGGGGDTSTTIDKGILEQFKGVRVLDLTQTGLTQLPGIIGKMKHVRYLGLPSTMRTLCDQLTGLLFLPTFTVSNDDSFSRKQYLHNLELKESSVLKIPYSIGKLRNPGYSNTSKSSRLVALPDSFGNLTNLVHVDFSGCSGLANLPESFGNLIRLVHVNLLGCSGLANLPESFGNLIRLVHVNLSGCSGLATLPESFQNLVNLLHIDLSGCHRLSKILEVLQKFDKLVYLDLSFWSCFQGIEKCLGRLTNLEHLNLSNPCCYLAQHRSHLQELKDGLCKLTRLRYLNLSTCLNPIIYNKSEEEGLQYIESCVSALSSLEHLDLSDNTFLIHLPKSLGDLRKLHTLDLSGCIRLKKVGALKSLAFIGLRNCRGLESYSFVVHIVDDGGAYRSNNIVQLEDVNCRELQISCLEKLDSLEEAQRVRLVEKQNVEILKLCWSLGARRGSLKVEENALLGELVPPHSLQSIELHGYGGETCRPAWWIPSISSHLSNLKDITLENFPSCTILPPLGLIPNLQRLVLRGMPSITRIDIGELTGGSREPFSQLSKFTVDDMKNLREFNSGGQELDATCYTGGEEFMGFIFRPWKKFNAHHLGRDAHSPGEEFMDSLEEFDTTCYSDEKGEFMFPVIDELVIKKCPELSFGPLPPRARRLQLSDCQQVMCNVPPSRPSLLHHLPGIHTLIFSHCDNMISLPEDLGDLKSLQDLKIVCCKQLNNLPDSMKQLSSLQSIHFSECERIGAFPQWFKHLTSLMLLTIDRCPAIESLPQSISELPNLKGLNISGCPRLKIWCELDQNKNKLAHIGQNFGEIGTSSSGSITSANALTPG</sequence>
<reference evidence="1" key="1">
    <citation type="submission" date="2021-05" db="EMBL/GenBank/DDBJ databases">
        <authorList>
            <person name="Scholz U."/>
            <person name="Mascher M."/>
            <person name="Fiebig A."/>
        </authorList>
    </citation>
    <scope>NUCLEOTIDE SEQUENCE [LARGE SCALE GENOMIC DNA]</scope>
</reference>
<accession>A0ACD5YZI5</accession>
<protein>
    <submittedName>
        <fullName evidence="1">Uncharacterized protein</fullName>
    </submittedName>
</protein>
<keyword evidence="2" id="KW-1185">Reference proteome</keyword>
<evidence type="ECO:0000313" key="1">
    <source>
        <dbReference type="EnsemblPlants" id="AVESA.00010b.r2.6AG1069610.1.CDS"/>
    </source>
</evidence>
<evidence type="ECO:0000313" key="2">
    <source>
        <dbReference type="Proteomes" id="UP001732700"/>
    </source>
</evidence>